<evidence type="ECO:0000313" key="3">
    <source>
        <dbReference type="Proteomes" id="UP000182938"/>
    </source>
</evidence>
<dbReference type="Proteomes" id="UP000182938">
    <property type="component" value="Chromosome"/>
</dbReference>
<dbReference type="AlphaFoldDB" id="A0A1L3MHE2"/>
<dbReference type="RefSeq" id="WP_072624982.1">
    <property type="nucleotide sequence ID" value="NZ_CP013290.1"/>
</dbReference>
<keyword evidence="3" id="KW-1185">Reference proteome</keyword>
<feature type="transmembrane region" description="Helical" evidence="1">
    <location>
        <begin position="36"/>
        <end position="54"/>
    </location>
</feature>
<evidence type="ECO:0000313" key="2">
    <source>
        <dbReference type="EMBL" id="APH01825.1"/>
    </source>
</evidence>
<gene>
    <name evidence="2" type="ORF">ASJ30_10055</name>
</gene>
<keyword evidence="1" id="KW-0472">Membrane</keyword>
<keyword evidence="1" id="KW-0812">Transmembrane</keyword>
<reference evidence="2 3" key="1">
    <citation type="submission" date="2015-11" db="EMBL/GenBank/DDBJ databases">
        <authorList>
            <person name="Zhang Y."/>
            <person name="Guo Z."/>
        </authorList>
    </citation>
    <scope>NUCLEOTIDE SEQUENCE [LARGE SCALE GENOMIC DNA]</scope>
    <source>
        <strain evidence="2 3">YFY001</strain>
    </source>
</reference>
<evidence type="ECO:0000256" key="1">
    <source>
        <dbReference type="SAM" id="Phobius"/>
    </source>
</evidence>
<dbReference type="Pfam" id="PF10067">
    <property type="entry name" value="DUF2306"/>
    <property type="match status" value="1"/>
</dbReference>
<feature type="transmembrane region" description="Helical" evidence="1">
    <location>
        <begin position="125"/>
        <end position="143"/>
    </location>
</feature>
<evidence type="ECO:0008006" key="4">
    <source>
        <dbReference type="Google" id="ProtNLM"/>
    </source>
</evidence>
<feature type="transmembrane region" description="Helical" evidence="1">
    <location>
        <begin position="60"/>
        <end position="81"/>
    </location>
</feature>
<feature type="transmembrane region" description="Helical" evidence="1">
    <location>
        <begin position="6"/>
        <end position="24"/>
    </location>
</feature>
<organism evidence="2 3">
    <name type="scientific">Janibacter indicus</name>
    <dbReference type="NCBI Taxonomy" id="857417"/>
    <lineage>
        <taxon>Bacteria</taxon>
        <taxon>Bacillati</taxon>
        <taxon>Actinomycetota</taxon>
        <taxon>Actinomycetes</taxon>
        <taxon>Micrococcales</taxon>
        <taxon>Intrasporangiaceae</taxon>
        <taxon>Janibacter</taxon>
    </lineage>
</organism>
<name>A0A1L3MHE2_9MICO</name>
<sequence length="159" mass="16840">MTPLLVSHLVAALVALPLGGYQLFRPTKGDPQHVFLGRVWAGLMLWVAVSSYGIRDLREGQLSLLHILSTVTLVTVTLGIVQARRGNIAAHKGNMRGSWLGMCGAFVGAVAVPDRIIPTFVVTRPLEALVAVLVLALTTVLLIRAGALLTDHHDAPAAG</sequence>
<feature type="transmembrane region" description="Helical" evidence="1">
    <location>
        <begin position="93"/>
        <end position="113"/>
    </location>
</feature>
<dbReference type="KEGG" id="jte:ASJ30_10055"/>
<protein>
    <recommendedName>
        <fullName evidence="4">DUF2306 domain-containing protein</fullName>
    </recommendedName>
</protein>
<accession>A0A1L3MHE2</accession>
<dbReference type="InterPro" id="IPR018750">
    <property type="entry name" value="DUF2306_membrane"/>
</dbReference>
<dbReference type="EMBL" id="CP013290">
    <property type="protein sequence ID" value="APH01825.1"/>
    <property type="molecule type" value="Genomic_DNA"/>
</dbReference>
<keyword evidence="1" id="KW-1133">Transmembrane helix</keyword>
<proteinExistence type="predicted"/>